<dbReference type="AlphaFoldDB" id="A0A1T2KYU3"/>
<reference evidence="2 3" key="1">
    <citation type="submission" date="2016-11" db="EMBL/GenBank/DDBJ databases">
        <title>Mixed transmission modes and dynamic genome evolution in an obligate animal-bacterial symbiosis.</title>
        <authorList>
            <person name="Russell S.L."/>
            <person name="Corbett-Detig R.B."/>
            <person name="Cavanaugh C.M."/>
        </authorList>
    </citation>
    <scope>NUCLEOTIDE SEQUENCE [LARGE SCALE GENOMIC DNA]</scope>
    <source>
        <strain evidence="2">Sp-SM6</strain>
    </source>
</reference>
<proteinExistence type="predicted"/>
<keyword evidence="3" id="KW-1185">Reference proteome</keyword>
<sequence length="78" mass="8702">MFEQSGASAARITWRGDCVFPGSSKRDTERNTQFDDDPSSISPYNKASTLFKCISFGGDPWYVTRIGNDYAKPGVRNE</sequence>
<organism evidence="2 3">
    <name type="scientific">Solemya elarraichensis gill symbiont</name>
    <dbReference type="NCBI Taxonomy" id="1918949"/>
    <lineage>
        <taxon>Bacteria</taxon>
        <taxon>Pseudomonadati</taxon>
        <taxon>Pseudomonadota</taxon>
        <taxon>Gammaproteobacteria</taxon>
        <taxon>sulfur-oxidizing symbionts</taxon>
    </lineage>
</organism>
<gene>
    <name evidence="2" type="ORF">BOW52_09905</name>
</gene>
<feature type="compositionally biased region" description="Basic and acidic residues" evidence="1">
    <location>
        <begin position="24"/>
        <end position="33"/>
    </location>
</feature>
<protein>
    <submittedName>
        <fullName evidence="2">Uncharacterized protein</fullName>
    </submittedName>
</protein>
<evidence type="ECO:0000313" key="2">
    <source>
        <dbReference type="EMBL" id="OOZ37930.1"/>
    </source>
</evidence>
<dbReference type="Proteomes" id="UP000190198">
    <property type="component" value="Unassembled WGS sequence"/>
</dbReference>
<evidence type="ECO:0000313" key="3">
    <source>
        <dbReference type="Proteomes" id="UP000190198"/>
    </source>
</evidence>
<comment type="caution">
    <text evidence="2">The sequence shown here is derived from an EMBL/GenBank/DDBJ whole genome shotgun (WGS) entry which is preliminary data.</text>
</comment>
<accession>A0A1T2KYU3</accession>
<evidence type="ECO:0000256" key="1">
    <source>
        <dbReference type="SAM" id="MobiDB-lite"/>
    </source>
</evidence>
<name>A0A1T2KYU3_9GAMM</name>
<feature type="region of interest" description="Disordered" evidence="1">
    <location>
        <begin position="17"/>
        <end position="42"/>
    </location>
</feature>
<dbReference type="EMBL" id="MPRK01000256">
    <property type="protein sequence ID" value="OOZ37930.1"/>
    <property type="molecule type" value="Genomic_DNA"/>
</dbReference>